<feature type="transmembrane region" description="Helical" evidence="6">
    <location>
        <begin position="705"/>
        <end position="725"/>
    </location>
</feature>
<evidence type="ECO:0000256" key="4">
    <source>
        <dbReference type="ARBA" id="ARBA00022598"/>
    </source>
</evidence>
<dbReference type="PANTHER" id="PTHR22754">
    <property type="entry name" value="DISCO-INTERACTING PROTEIN 2 DIP2 -RELATED"/>
    <property type="match status" value="1"/>
</dbReference>
<dbReference type="SUPFAM" id="SSF69593">
    <property type="entry name" value="Glycerol-3-phosphate (1)-acyltransferase"/>
    <property type="match status" value="1"/>
</dbReference>
<dbReference type="SMART" id="SM00563">
    <property type="entry name" value="PlsC"/>
    <property type="match status" value="1"/>
</dbReference>
<feature type="domain" description="Carrier" evidence="7">
    <location>
        <begin position="18"/>
        <end position="95"/>
    </location>
</feature>
<keyword evidence="8" id="KW-0808">Transferase</keyword>
<evidence type="ECO:0000313" key="8">
    <source>
        <dbReference type="EMBL" id="CAE6740567.1"/>
    </source>
</evidence>
<dbReference type="SMART" id="SM00823">
    <property type="entry name" value="PKS_PP"/>
    <property type="match status" value="1"/>
</dbReference>
<evidence type="ECO:0000256" key="5">
    <source>
        <dbReference type="SAM" id="MobiDB-lite"/>
    </source>
</evidence>
<dbReference type="Pfam" id="PF01553">
    <property type="entry name" value="Acyltransferase"/>
    <property type="match status" value="1"/>
</dbReference>
<evidence type="ECO:0000313" key="9">
    <source>
        <dbReference type="Proteomes" id="UP000675880"/>
    </source>
</evidence>
<keyword evidence="4" id="KW-0436">Ligase</keyword>
<proteinExistence type="inferred from homology"/>
<dbReference type="InterPro" id="IPR002123">
    <property type="entry name" value="Plipid/glycerol_acylTrfase"/>
</dbReference>
<dbReference type="InterPro" id="IPR020806">
    <property type="entry name" value="PKS_PP-bd"/>
</dbReference>
<dbReference type="Gene3D" id="3.30.300.30">
    <property type="match status" value="1"/>
</dbReference>
<comment type="similarity">
    <text evidence="1">Belongs to the ATP-dependent AMP-binding enzyme family.</text>
</comment>
<organism evidence="8 9">
    <name type="scientific">Nitrospira defluvii</name>
    <dbReference type="NCBI Taxonomy" id="330214"/>
    <lineage>
        <taxon>Bacteria</taxon>
        <taxon>Pseudomonadati</taxon>
        <taxon>Nitrospirota</taxon>
        <taxon>Nitrospiria</taxon>
        <taxon>Nitrospirales</taxon>
        <taxon>Nitrospiraceae</taxon>
        <taxon>Nitrospira</taxon>
    </lineage>
</organism>
<dbReference type="PROSITE" id="PS00455">
    <property type="entry name" value="AMP_BINDING"/>
    <property type="match status" value="1"/>
</dbReference>
<dbReference type="InterPro" id="IPR009081">
    <property type="entry name" value="PP-bd_ACP"/>
</dbReference>
<keyword evidence="9" id="KW-1185">Reference proteome</keyword>
<dbReference type="SUPFAM" id="SSF47336">
    <property type="entry name" value="ACP-like"/>
    <property type="match status" value="1"/>
</dbReference>
<evidence type="ECO:0000256" key="3">
    <source>
        <dbReference type="ARBA" id="ARBA00022553"/>
    </source>
</evidence>
<name>A0ABM8R9P1_9BACT</name>
<dbReference type="RefSeq" id="WP_213042009.1">
    <property type="nucleotide sequence ID" value="NZ_CAJNBJ010000005.1"/>
</dbReference>
<feature type="transmembrane region" description="Helical" evidence="6">
    <location>
        <begin position="334"/>
        <end position="357"/>
    </location>
</feature>
<dbReference type="PROSITE" id="PS50075">
    <property type="entry name" value="CARRIER"/>
    <property type="match status" value="1"/>
</dbReference>
<comment type="caution">
    <text evidence="8">The sequence shown here is derived from an EMBL/GenBank/DDBJ whole genome shotgun (WGS) entry which is preliminary data.</text>
</comment>
<dbReference type="InterPro" id="IPR020845">
    <property type="entry name" value="AMP-binding_CS"/>
</dbReference>
<keyword evidence="6" id="KW-0812">Transmembrane</keyword>
<dbReference type="InterPro" id="IPR036736">
    <property type="entry name" value="ACP-like_sf"/>
</dbReference>
<dbReference type="CDD" id="cd05931">
    <property type="entry name" value="FAAL"/>
    <property type="match status" value="1"/>
</dbReference>
<dbReference type="Pfam" id="PF00550">
    <property type="entry name" value="PP-binding"/>
    <property type="match status" value="1"/>
</dbReference>
<dbReference type="Gene3D" id="1.10.1200.10">
    <property type="entry name" value="ACP-like"/>
    <property type="match status" value="1"/>
</dbReference>
<dbReference type="SUPFAM" id="SSF56801">
    <property type="entry name" value="Acetyl-CoA synthetase-like"/>
    <property type="match status" value="1"/>
</dbReference>
<dbReference type="CDD" id="cd07989">
    <property type="entry name" value="LPLAT_AGPAT-like"/>
    <property type="match status" value="1"/>
</dbReference>
<keyword evidence="2" id="KW-0596">Phosphopantetheine</keyword>
<keyword evidence="6" id="KW-1133">Transmembrane helix</keyword>
<feature type="region of interest" description="Disordered" evidence="5">
    <location>
        <begin position="93"/>
        <end position="115"/>
    </location>
</feature>
<dbReference type="InterPro" id="IPR042099">
    <property type="entry name" value="ANL_N_sf"/>
</dbReference>
<evidence type="ECO:0000256" key="2">
    <source>
        <dbReference type="ARBA" id="ARBA00022450"/>
    </source>
</evidence>
<accession>A0ABM8R9P1</accession>
<dbReference type="InterPro" id="IPR000873">
    <property type="entry name" value="AMP-dep_synth/lig_dom"/>
</dbReference>
<dbReference type="InterPro" id="IPR045851">
    <property type="entry name" value="AMP-bd_C_sf"/>
</dbReference>
<dbReference type="InterPro" id="IPR040097">
    <property type="entry name" value="FAAL/FAAC"/>
</dbReference>
<gene>
    <name evidence="8" type="ORF">NSPZN2_130070</name>
</gene>
<keyword evidence="8" id="KW-0012">Acyltransferase</keyword>
<dbReference type="Pfam" id="PF00501">
    <property type="entry name" value="AMP-binding"/>
    <property type="match status" value="1"/>
</dbReference>
<reference evidence="8 9" key="1">
    <citation type="submission" date="2021-02" db="EMBL/GenBank/DDBJ databases">
        <authorList>
            <person name="Han P."/>
        </authorList>
    </citation>
    <scope>NUCLEOTIDE SEQUENCE [LARGE SCALE GENOMIC DNA]</scope>
    <source>
        <strain evidence="8">Candidatus Nitrospira sp. ZN2</strain>
    </source>
</reference>
<protein>
    <submittedName>
        <fullName evidence="8">1-acyl-sn-glycerol-3-phosphate acyltransferases</fullName>
    </submittedName>
</protein>
<evidence type="ECO:0000256" key="1">
    <source>
        <dbReference type="ARBA" id="ARBA00006432"/>
    </source>
</evidence>
<keyword evidence="3" id="KW-0597">Phosphoprotein</keyword>
<dbReference type="Proteomes" id="UP000675880">
    <property type="component" value="Unassembled WGS sequence"/>
</dbReference>
<dbReference type="GO" id="GO:0016746">
    <property type="term" value="F:acyltransferase activity"/>
    <property type="evidence" value="ECO:0007669"/>
    <property type="project" value="UniProtKB-KW"/>
</dbReference>
<keyword evidence="6" id="KW-0472">Membrane</keyword>
<evidence type="ECO:0000259" key="7">
    <source>
        <dbReference type="PROSITE" id="PS50075"/>
    </source>
</evidence>
<dbReference type="Gene3D" id="3.40.50.12780">
    <property type="entry name" value="N-terminal domain of ligase-like"/>
    <property type="match status" value="1"/>
</dbReference>
<evidence type="ECO:0000256" key="6">
    <source>
        <dbReference type="SAM" id="Phobius"/>
    </source>
</evidence>
<sequence length="943" mass="102798">METSQEQTEARPSPEPASELLDIVRTLFAELHRHTGPDRPITLDNSLDRDLGFDSLARVELMVRIQRAFGVDLPEDTLVRATTPRDLLEALQKGARGSARRAPIQPGPTLESAQGEAVDATTLLEVIDWHVRRQPDRIQVIYTGESGEQPITCRDLAEASERVAAGLQHRGLEAGQSVAIMLPTGPEYFPVYAGILLAGGIPVPIYPPAHLAQVEEHVRRHVGILCNAQAVLLVTIPEARAVAWLLRVHVPSLGTVVSAQELLRSRESLTRVPVAAQDVAFIQYTSGSTGDPKGVVLTHANLLANIRAMGQAIGLRPDDVFVSWLPLYHDMGLIGAWLGTLYFGIPLVVMSPLAFLARPVRWLQAVHAYRGTLSAAPNFAYELCVKKIGDEELAGLDLSSWRLAFNGAETVLPETLTRFGRRFAQYGFHSEALTPVYGLAECSVGLAFPPSGRGPLIDRVQRESFTRTGSAVPAAPDNASPLCFVSCGRPLPGHELRIVDASGNELGERQEGRLEFRGASATRGYFNNPQATSQLFRDGWLDSGDRGYIAGGEVFLTGRVKDIIIRGGRNIYPHEVEEVVGEIPGVRKGCVVVFGSPDPASGTERLVVLAETRESGQRERHQLCEAINAAIVEVLGEPADQIALAPPRTVLKTSSGKLRRAATRALFEAGLAGEHRRVGWWQVVSLAAGAFIPQVQRWAARAADVCFAAWAWLVFWLVAPIVWLVTIFTPRPSWAWAVGRVGARLLIRLTGTPFTVTGMEYLPRGTPCVLVVNHASYLDGFVLVAALPEQFGFVAKRELLEHFIPRVYLQRLGAEFVERFAAHESVQDARRLEVALRAGRALVFFPEGTFTRLPGLKSFRMGAFVVAANTGIPVVPVAICGTRSILRDGQWWPRRGAITITFGAPLLPVTDAHEAFAAAVVLRDAVRAHILRHCGEPDTQGEV</sequence>
<dbReference type="PANTHER" id="PTHR22754:SF32">
    <property type="entry name" value="DISCO-INTERACTING PROTEIN 2"/>
    <property type="match status" value="1"/>
</dbReference>
<dbReference type="EMBL" id="CAJNBJ010000005">
    <property type="protein sequence ID" value="CAE6740567.1"/>
    <property type="molecule type" value="Genomic_DNA"/>
</dbReference>